<sequence>MPDSPHEDTPAAPIPTPSLEDLQHWTWVMGRAQQMMLEHFAAQGMEQATRAPDELARTLFGWAAPVADPGELIRQQTRLWTDGLAVWQRALGGEAAPDVAALAEKADRDRRFAAKEWRDNPLFDTIRQTYLLVSDRLLGSVDAIEGIDEATRSKLRFMTRAFVDAMAPSNFALTNPQVIERAIETRGESLLAGLEHMLHDLTRGQLTHSDPEAFEVGRNIATTPGKVVAQTKLWQLIQYAPTTETVLETPLVIFPPWINRYYILDLNPKKSFIRWAVGQGLTVFVVSWKSADESIADATIDDYVLAQIEAIDAIREGLGVESVHAIGYCVAGTMLAATLALLAARGEADKVASATFFTAQVDFTEAGDLRFFLGDEQMEVIRQLSADKGYLDGRYMAATFNLLRGRDLIWNYVTSNYLLGEEYPQFDLLHWNGDTTNLPAVWHRAYLQQFYRENRLARPGGLTIDGTPIDLGQVRTPAYVQAGREDHIAPPQSVWKITHHFAGPLRFVLAGSGHIAGVVNPPEAGKYQYWTNEAKVGTLEEFVAGAKETKGSWWPDWRAWIQGHGGRQVPARGARVPGKGKLKAIEDAPGTYVKTR</sequence>
<dbReference type="PANTHER" id="PTHR36837:SF5">
    <property type="entry name" value="POLY-3-HYDROXYBUTYRATE SYNTHASE"/>
    <property type="match status" value="1"/>
</dbReference>
<dbReference type="GO" id="GO:0016746">
    <property type="term" value="F:acyltransferase activity"/>
    <property type="evidence" value="ECO:0007669"/>
    <property type="project" value="UniProtKB-KW"/>
</dbReference>
<dbReference type="InterPro" id="IPR000073">
    <property type="entry name" value="AB_hydrolase_1"/>
</dbReference>
<evidence type="ECO:0000259" key="5">
    <source>
        <dbReference type="Pfam" id="PF00561"/>
    </source>
</evidence>
<accession>A0A5C6TSK1</accession>
<evidence type="ECO:0000256" key="3">
    <source>
        <dbReference type="ARBA" id="ARBA00022679"/>
    </source>
</evidence>
<protein>
    <submittedName>
        <fullName evidence="7">Class I poly(R)-hydroxyalkanoic acid synthase</fullName>
    </submittedName>
</protein>
<keyword evidence="3" id="KW-0808">Transferase</keyword>
<dbReference type="Pfam" id="PF00561">
    <property type="entry name" value="Abhydrolase_1"/>
    <property type="match status" value="1"/>
</dbReference>
<evidence type="ECO:0000259" key="6">
    <source>
        <dbReference type="Pfam" id="PF07167"/>
    </source>
</evidence>
<keyword evidence="8" id="KW-1185">Reference proteome</keyword>
<dbReference type="Gene3D" id="3.40.50.1820">
    <property type="entry name" value="alpha/beta hydrolase"/>
    <property type="match status" value="1"/>
</dbReference>
<feature type="domain" description="AB hydrolase-1" evidence="5">
    <location>
        <begin position="280"/>
        <end position="520"/>
    </location>
</feature>
<comment type="subcellular location">
    <subcellularLocation>
        <location evidence="1">Cytoplasm</location>
    </subcellularLocation>
</comment>
<dbReference type="InterPro" id="IPR010941">
    <property type="entry name" value="PhaC_N"/>
</dbReference>
<evidence type="ECO:0000313" key="7">
    <source>
        <dbReference type="EMBL" id="TXC63001.1"/>
    </source>
</evidence>
<evidence type="ECO:0000313" key="8">
    <source>
        <dbReference type="Proteomes" id="UP000321249"/>
    </source>
</evidence>
<dbReference type="AlphaFoldDB" id="A0A5C6TSK1"/>
<dbReference type="EMBL" id="VOQQ01000001">
    <property type="protein sequence ID" value="TXC63001.1"/>
    <property type="molecule type" value="Genomic_DNA"/>
</dbReference>
<gene>
    <name evidence="7" type="primary">phaC</name>
    <name evidence="7" type="ORF">FRZ32_04555</name>
</gene>
<dbReference type="NCBIfam" id="TIGR01838">
    <property type="entry name" value="PHA_synth_I"/>
    <property type="match status" value="1"/>
</dbReference>
<dbReference type="InterPro" id="IPR051321">
    <property type="entry name" value="PHA/PHB_synthase"/>
</dbReference>
<dbReference type="GO" id="GO:0005737">
    <property type="term" value="C:cytoplasm"/>
    <property type="evidence" value="ECO:0007669"/>
    <property type="project" value="UniProtKB-SubCell"/>
</dbReference>
<proteinExistence type="predicted"/>
<dbReference type="InterPro" id="IPR029058">
    <property type="entry name" value="AB_hydrolase_fold"/>
</dbReference>
<evidence type="ECO:0000256" key="4">
    <source>
        <dbReference type="ARBA" id="ARBA00023315"/>
    </source>
</evidence>
<keyword evidence="2" id="KW-0963">Cytoplasm</keyword>
<keyword evidence="4" id="KW-0012">Acyltransferase</keyword>
<dbReference type="PANTHER" id="PTHR36837">
    <property type="entry name" value="POLY(3-HYDROXYALKANOATE) POLYMERASE SUBUNIT PHAC"/>
    <property type="match status" value="1"/>
</dbReference>
<dbReference type="Proteomes" id="UP000321249">
    <property type="component" value="Unassembled WGS sequence"/>
</dbReference>
<dbReference type="Pfam" id="PF07167">
    <property type="entry name" value="PhaC_N"/>
    <property type="match status" value="1"/>
</dbReference>
<reference evidence="7 8" key="1">
    <citation type="journal article" date="2015" name="J. Microbiol.">
        <title>Sphingosinicella ginsenosidimutans sp. nov., with ginsenoside converting activity.</title>
        <authorList>
            <person name="Kim J.K."/>
            <person name="Kang M.S."/>
            <person name="Park S.C."/>
            <person name="Kim K.M."/>
            <person name="Choi K."/>
            <person name="Yoon M.H."/>
            <person name="Im W.T."/>
        </authorList>
    </citation>
    <scope>NUCLEOTIDE SEQUENCE [LARGE SCALE GENOMIC DNA]</scope>
    <source>
        <strain evidence="7 8">BS-11</strain>
    </source>
</reference>
<feature type="domain" description="Poly-beta-hydroxybutyrate polymerase N-terminal" evidence="6">
    <location>
        <begin position="108"/>
        <end position="276"/>
    </location>
</feature>
<evidence type="ECO:0000256" key="1">
    <source>
        <dbReference type="ARBA" id="ARBA00004496"/>
    </source>
</evidence>
<dbReference type="SUPFAM" id="SSF53474">
    <property type="entry name" value="alpha/beta-Hydrolases"/>
    <property type="match status" value="1"/>
</dbReference>
<evidence type="ECO:0000256" key="2">
    <source>
        <dbReference type="ARBA" id="ARBA00022490"/>
    </source>
</evidence>
<comment type="caution">
    <text evidence="7">The sequence shown here is derived from an EMBL/GenBank/DDBJ whole genome shotgun (WGS) entry which is preliminary data.</text>
</comment>
<organism evidence="7 8">
    <name type="scientific">Allosphingosinicella ginsenosidimutans</name>
    <dbReference type="NCBI Taxonomy" id="1176539"/>
    <lineage>
        <taxon>Bacteria</taxon>
        <taxon>Pseudomonadati</taxon>
        <taxon>Pseudomonadota</taxon>
        <taxon>Alphaproteobacteria</taxon>
        <taxon>Sphingomonadales</taxon>
        <taxon>Sphingomonadaceae</taxon>
        <taxon>Allosphingosinicella</taxon>
    </lineage>
</organism>
<dbReference type="RefSeq" id="WP_147042402.1">
    <property type="nucleotide sequence ID" value="NZ_BAABIR010000002.1"/>
</dbReference>
<name>A0A5C6TSK1_9SPHN</name>
<dbReference type="InterPro" id="IPR010963">
    <property type="entry name" value="PHA_synth_I"/>
</dbReference>
<dbReference type="GO" id="GO:0042619">
    <property type="term" value="P:poly-hydroxybutyrate biosynthetic process"/>
    <property type="evidence" value="ECO:0007669"/>
    <property type="project" value="InterPro"/>
</dbReference>
<dbReference type="OrthoDB" id="7208816at2"/>